<evidence type="ECO:0000313" key="7">
    <source>
        <dbReference type="EMBL" id="WAK86100.1"/>
    </source>
</evidence>
<feature type="domain" description="BHLH" evidence="6">
    <location>
        <begin position="443"/>
        <end position="492"/>
    </location>
</feature>
<dbReference type="GO" id="GO:0046983">
    <property type="term" value="F:protein dimerization activity"/>
    <property type="evidence" value="ECO:0007669"/>
    <property type="project" value="InterPro"/>
</dbReference>
<proteinExistence type="evidence at transcript level"/>
<feature type="region of interest" description="Disordered" evidence="5">
    <location>
        <begin position="46"/>
        <end position="68"/>
    </location>
</feature>
<dbReference type="GO" id="GO:0010017">
    <property type="term" value="P:red or far-red light signaling pathway"/>
    <property type="evidence" value="ECO:0007669"/>
    <property type="project" value="UniProtKB-ARBA"/>
</dbReference>
<dbReference type="CDD" id="cd11445">
    <property type="entry name" value="bHLH_AtPIF_like"/>
    <property type="match status" value="1"/>
</dbReference>
<reference evidence="7" key="1">
    <citation type="submission" date="2022-08" db="EMBL/GenBank/DDBJ databases">
        <title>Phylogenomics of transcriptionally active AP2/ERF and bHLH transcription factors and their promoter regions regulating camptothecin biosynthesis in Nothapodytes nimmoniana.</title>
        <authorList>
            <person name="Godbole R.C."/>
            <person name="Pable A.A."/>
            <person name="Singh S."/>
            <person name="Barvkar V.T."/>
        </authorList>
    </citation>
    <scope>NUCLEOTIDE SEQUENCE</scope>
</reference>
<dbReference type="InterPro" id="IPR036638">
    <property type="entry name" value="HLH_DNA-bd_sf"/>
</dbReference>
<protein>
    <submittedName>
        <fullName evidence="7">Transcription factor bHLH54</fullName>
    </submittedName>
</protein>
<evidence type="ECO:0000256" key="1">
    <source>
        <dbReference type="ARBA" id="ARBA00004123"/>
    </source>
</evidence>
<keyword evidence="2" id="KW-0805">Transcription regulation</keyword>
<dbReference type="AlphaFoldDB" id="A0A9E8Z405"/>
<feature type="region of interest" description="Disordered" evidence="5">
    <location>
        <begin position="688"/>
        <end position="710"/>
    </location>
</feature>
<evidence type="ECO:0000256" key="2">
    <source>
        <dbReference type="ARBA" id="ARBA00023015"/>
    </source>
</evidence>
<name>A0A9E8Z405_NOTNI</name>
<dbReference type="PANTHER" id="PTHR46807">
    <property type="entry name" value="TRANSCRIPTION FACTOR PIF3"/>
    <property type="match status" value="1"/>
</dbReference>
<dbReference type="GO" id="GO:0003700">
    <property type="term" value="F:DNA-binding transcription factor activity"/>
    <property type="evidence" value="ECO:0007669"/>
    <property type="project" value="InterPro"/>
</dbReference>
<keyword evidence="4" id="KW-0539">Nucleus</keyword>
<dbReference type="Gene3D" id="4.10.280.10">
    <property type="entry name" value="Helix-loop-helix DNA-binding domain"/>
    <property type="match status" value="1"/>
</dbReference>
<dbReference type="GO" id="GO:0005634">
    <property type="term" value="C:nucleus"/>
    <property type="evidence" value="ECO:0007669"/>
    <property type="project" value="UniProtKB-SubCell"/>
</dbReference>
<dbReference type="InterPro" id="IPR044273">
    <property type="entry name" value="PIF3-like"/>
</dbReference>
<dbReference type="EMBL" id="OP311572">
    <property type="protein sequence ID" value="WAK86100.1"/>
    <property type="molecule type" value="mRNA"/>
</dbReference>
<evidence type="ECO:0000259" key="6">
    <source>
        <dbReference type="PROSITE" id="PS50888"/>
    </source>
</evidence>
<dbReference type="SUPFAM" id="SSF47459">
    <property type="entry name" value="HLH, helix-loop-helix DNA-binding domain"/>
    <property type="match status" value="1"/>
</dbReference>
<evidence type="ECO:0000256" key="3">
    <source>
        <dbReference type="ARBA" id="ARBA00023163"/>
    </source>
</evidence>
<organism evidence="7">
    <name type="scientific">Nothapodytes nimmoniana</name>
    <name type="common">Nothapodytes foetida</name>
    <dbReference type="NCBI Taxonomy" id="159386"/>
    <lineage>
        <taxon>Eukaryota</taxon>
        <taxon>Viridiplantae</taxon>
        <taxon>Streptophyta</taxon>
        <taxon>Embryophyta</taxon>
        <taxon>Tracheophyta</taxon>
        <taxon>Spermatophyta</taxon>
        <taxon>Magnoliopsida</taxon>
        <taxon>eudicotyledons</taxon>
        <taxon>Gunneridae</taxon>
        <taxon>Pentapetalae</taxon>
        <taxon>asterids</taxon>
        <taxon>lamiids</taxon>
        <taxon>Icacinales</taxon>
        <taxon>Icacinaceae</taxon>
        <taxon>Nothapodytes</taxon>
    </lineage>
</organism>
<dbReference type="SMART" id="SM00353">
    <property type="entry name" value="HLH"/>
    <property type="match status" value="1"/>
</dbReference>
<accession>A0A9E8Z405</accession>
<evidence type="ECO:0000256" key="4">
    <source>
        <dbReference type="ARBA" id="ARBA00023242"/>
    </source>
</evidence>
<comment type="subcellular location">
    <subcellularLocation>
        <location evidence="1">Nucleus</location>
    </subcellularLocation>
</comment>
<dbReference type="FunFam" id="4.10.280.10:FF:000004">
    <property type="entry name" value="Basic helix-loop-helix transcription factor"/>
    <property type="match status" value="1"/>
</dbReference>
<keyword evidence="3" id="KW-0804">Transcription</keyword>
<sequence>MPLSEFYRFNRSLQQKIGTCSTDLSYIPDNEVVELIWENGQIMMQGQSNKSRRSPFPTNLPSHNARLQEKGTGNATTKMGKFGIVESVPSDVPLSVPSCEICPNQDDIAPWLNYPIDETQDYCSEFLPEVSSVTVNEAAGQNSFASTNKGLGCNQMIRDSNNVSRNSCVNFEQGNASKVSYSTNGQLFPWPSQESETYVPSHSNTDNSNHVALGNSVRVQASAGGLTNMKMQKPDLGLLSSNYNLLNFSHFSRPAAMVRANLQNIGALVASSSSGGEKIEKKDNNVAATVGSNAELKFSNLNRDLHKEIDLHNQPNWGSSKFDSKPSMSNSLEESHPTEQSYAINGENIIRNDKSTTKIPGASTTQRLPDSEKAMELVVASSSVCSGNSAASNDLTNNLKRKCQDDEEFEYPSEDVEEDSVGVNKEAPVQGSPSLKNISKRTRAAEVHNLSERRRRERINEKMRALQDLIPNCNKVDKASMLDEAIEYLKTLQLQVQIMSMGAGLYMPPMMLSTGMQHMHATHMPHFSPMGVGMGMGMPMGMGMGMGMPDVNGGPPRCPMIPVSSMQGAHFLSPPISGSANFQGIPVSSIRAFGHPCQGLPMSVTRAPFLPLSGWSSMNSPMILNSSRTGVNPEISNSATTLNSKDLLLNSRSQQTGNADASHSMKQMNQIQATAKGFQLSGLVKDDQASDVVGSRPANSTTANDVDICN</sequence>
<dbReference type="Pfam" id="PF00010">
    <property type="entry name" value="HLH"/>
    <property type="match status" value="1"/>
</dbReference>
<dbReference type="PANTHER" id="PTHR46807:SF1">
    <property type="entry name" value="TRANSCRIPTION FACTOR PIF3"/>
    <property type="match status" value="1"/>
</dbReference>
<dbReference type="PROSITE" id="PS50888">
    <property type="entry name" value="BHLH"/>
    <property type="match status" value="1"/>
</dbReference>
<evidence type="ECO:0000256" key="5">
    <source>
        <dbReference type="SAM" id="MobiDB-lite"/>
    </source>
</evidence>
<feature type="region of interest" description="Disordered" evidence="5">
    <location>
        <begin position="315"/>
        <end position="341"/>
    </location>
</feature>
<dbReference type="InterPro" id="IPR047265">
    <property type="entry name" value="PIF1-like_bHLH"/>
</dbReference>
<dbReference type="InterPro" id="IPR011598">
    <property type="entry name" value="bHLH_dom"/>
</dbReference>